<evidence type="ECO:0000313" key="2">
    <source>
        <dbReference type="RefSeq" id="XP_022824817.1"/>
    </source>
</evidence>
<proteinExistence type="predicted"/>
<evidence type="ECO:0000313" key="1">
    <source>
        <dbReference type="Proteomes" id="UP000301870"/>
    </source>
</evidence>
<dbReference type="RefSeq" id="XP_022824817.1">
    <property type="nucleotide sequence ID" value="XM_022969049.1"/>
</dbReference>
<name>A0A9J7E9S1_SPOLT</name>
<dbReference type="KEGG" id="sliu:111355268"/>
<keyword evidence="1" id="KW-1185">Reference proteome</keyword>
<dbReference type="PANTHER" id="PTHR33332">
    <property type="entry name" value="REVERSE TRANSCRIPTASE DOMAIN-CONTAINING PROTEIN"/>
    <property type="match status" value="1"/>
</dbReference>
<dbReference type="AlphaFoldDB" id="A0A9J7E9S1"/>
<accession>A0A9J7E9S1</accession>
<dbReference type="GeneID" id="111355268"/>
<gene>
    <name evidence="2" type="primary">LOC111355268</name>
</gene>
<sequence>MIYDLPEVVKHALCLLFANDLKLLLEIKNGADSKLLQEDIQRVVEWSQKNKLYSNVNKCSMMTFTRAKTPAYYEYTVESVPMKRAAQIRDLGVIMTSDLTFREHIIKVCKKAYRNLGFILRQTQGFNRISTLKVHYDALVRSHLEHSAVIWAPHETKYSVMLERVQNKFTRHLYFKLYGVYPFYPLMYPTLFVLGMVGYSELRVRREFTLAAYVVKLLRGMVHNPRVLRHLQLCVPDRVWRRHRPPLLAVPVARTNLLAKTPLTRAICTVNEVHSRIEIFSCNTSELVRILLNISAYNNTLQ</sequence>
<reference evidence="2" key="1">
    <citation type="submission" date="2025-08" db="UniProtKB">
        <authorList>
            <consortium name="RefSeq"/>
        </authorList>
    </citation>
    <scope>IDENTIFICATION</scope>
    <source>
        <strain evidence="2">Ishihara</strain>
        <tissue evidence="2">Whole body</tissue>
    </source>
</reference>
<organism evidence="1 2">
    <name type="scientific">Spodoptera litura</name>
    <name type="common">Asian cotton leafworm</name>
    <dbReference type="NCBI Taxonomy" id="69820"/>
    <lineage>
        <taxon>Eukaryota</taxon>
        <taxon>Metazoa</taxon>
        <taxon>Ecdysozoa</taxon>
        <taxon>Arthropoda</taxon>
        <taxon>Hexapoda</taxon>
        <taxon>Insecta</taxon>
        <taxon>Pterygota</taxon>
        <taxon>Neoptera</taxon>
        <taxon>Endopterygota</taxon>
        <taxon>Lepidoptera</taxon>
        <taxon>Glossata</taxon>
        <taxon>Ditrysia</taxon>
        <taxon>Noctuoidea</taxon>
        <taxon>Noctuidae</taxon>
        <taxon>Amphipyrinae</taxon>
        <taxon>Spodoptera</taxon>
    </lineage>
</organism>
<dbReference type="OrthoDB" id="10056483at2759"/>
<protein>
    <submittedName>
        <fullName evidence="2">Uncharacterized protein LOC111355268</fullName>
    </submittedName>
</protein>
<dbReference type="Proteomes" id="UP000301870">
    <property type="component" value="Chromosome 20"/>
</dbReference>